<dbReference type="SUPFAM" id="SSF56281">
    <property type="entry name" value="Metallo-hydrolase/oxidoreductase"/>
    <property type="match status" value="1"/>
</dbReference>
<keyword evidence="3" id="KW-1185">Reference proteome</keyword>
<dbReference type="STRING" id="483218.BACPEC_02621"/>
<dbReference type="Pfam" id="PF00753">
    <property type="entry name" value="Lactamase_B"/>
    <property type="match status" value="1"/>
</dbReference>
<evidence type="ECO:0000313" key="2">
    <source>
        <dbReference type="EMBL" id="EEC56114.1"/>
    </source>
</evidence>
<reference evidence="2 3" key="1">
    <citation type="submission" date="2008-11" db="EMBL/GenBank/DDBJ databases">
        <title>Draft genome sequence of Bacteroides pectinophilus (ATCC 43243).</title>
        <authorList>
            <person name="Sudarsanam P."/>
            <person name="Ley R."/>
            <person name="Guruge J."/>
            <person name="Turnbaugh P.J."/>
            <person name="Mahowald M."/>
            <person name="Liep D."/>
            <person name="Gordon J."/>
        </authorList>
    </citation>
    <scope>NUCLEOTIDE SEQUENCE [LARGE SCALE GENOMIC DNA]</scope>
    <source>
        <strain evidence="2 3">ATCC 43243</strain>
    </source>
</reference>
<sequence length="276" mass="31731">MSCIYAIPFGQADCFVVALDTGNGRRYVLIDGGTRKHGRNELRLFLEDNNISSISLLAVTHMHQDHIGYIPEMTGRLHTETALLPFRAKLMRGMMIDNSEMREDYFDLLRIAMNLENQHTKIYYNNSIQKYQSFVIGDYMLTVIYPNRDSALTLTKDSSLINGDSSVMLLTKGKRQLALFCGDCFEENFSGLYFQYVEDNCLEKGVEVLKLSHHGRNDKGHVYYTEDFLKKISPRKTVITSDTGNIKKYSAEWKRILTGTDTYVIEDKIMEIVIEE</sequence>
<dbReference type="eggNOG" id="COG2333">
    <property type="taxonomic scope" value="Bacteria"/>
</dbReference>
<accession>B7AV73</accession>
<evidence type="ECO:0000313" key="3">
    <source>
        <dbReference type="Proteomes" id="UP000003136"/>
    </source>
</evidence>
<dbReference type="InterPro" id="IPR001279">
    <property type="entry name" value="Metallo-B-lactamas"/>
</dbReference>
<dbReference type="Proteomes" id="UP000003136">
    <property type="component" value="Unassembled WGS sequence"/>
</dbReference>
<dbReference type="AlphaFoldDB" id="B7AV73"/>
<dbReference type="InterPro" id="IPR036866">
    <property type="entry name" value="RibonucZ/Hydroxyglut_hydro"/>
</dbReference>
<dbReference type="Gene3D" id="3.60.15.10">
    <property type="entry name" value="Ribonuclease Z/Hydroxyacylglutathione hydrolase-like"/>
    <property type="match status" value="1"/>
</dbReference>
<dbReference type="PANTHER" id="PTHR30619">
    <property type="entry name" value="DNA INTERNALIZATION/COMPETENCE PROTEIN COMEC/REC2"/>
    <property type="match status" value="1"/>
</dbReference>
<feature type="domain" description="Metallo-beta-lactamase" evidence="1">
    <location>
        <begin position="9"/>
        <end position="76"/>
    </location>
</feature>
<dbReference type="InterPro" id="IPR052159">
    <property type="entry name" value="Competence_DNA_uptake"/>
</dbReference>
<organism evidence="2 3">
    <name type="scientific">[Bacteroides] pectinophilus ATCC 43243</name>
    <dbReference type="NCBI Taxonomy" id="483218"/>
    <lineage>
        <taxon>Bacteria</taxon>
        <taxon>Bacillati</taxon>
        <taxon>Bacillota</taxon>
        <taxon>Clostridia</taxon>
        <taxon>Eubacteriales</taxon>
    </lineage>
</organism>
<proteinExistence type="predicted"/>
<dbReference type="HOGENOM" id="CLU_1007075_0_0_9"/>
<protein>
    <recommendedName>
        <fullName evidence="1">Metallo-beta-lactamase domain-containing protein</fullName>
    </recommendedName>
</protein>
<reference evidence="2 3" key="2">
    <citation type="submission" date="2008-11" db="EMBL/GenBank/DDBJ databases">
        <authorList>
            <person name="Fulton L."/>
            <person name="Clifton S."/>
            <person name="Fulton B."/>
            <person name="Xu J."/>
            <person name="Minx P."/>
            <person name="Pepin K.H."/>
            <person name="Johnson M."/>
            <person name="Bhonagiri V."/>
            <person name="Nash W.E."/>
            <person name="Mardis E.R."/>
            <person name="Wilson R.K."/>
        </authorList>
    </citation>
    <scope>NUCLEOTIDE SEQUENCE [LARGE SCALE GENOMIC DNA]</scope>
    <source>
        <strain evidence="2 3">ATCC 43243</strain>
    </source>
</reference>
<dbReference type="EMBL" id="ABVQ01000037">
    <property type="protein sequence ID" value="EEC56114.1"/>
    <property type="molecule type" value="Genomic_DNA"/>
</dbReference>
<comment type="caution">
    <text evidence="2">The sequence shown here is derived from an EMBL/GenBank/DDBJ whole genome shotgun (WGS) entry which is preliminary data.</text>
</comment>
<gene>
    <name evidence="2" type="ORF">BACPEC_02621</name>
</gene>
<name>B7AV73_9FIRM</name>
<dbReference type="PANTHER" id="PTHR30619:SF1">
    <property type="entry name" value="RECOMBINATION PROTEIN 2"/>
    <property type="match status" value="1"/>
</dbReference>
<evidence type="ECO:0000259" key="1">
    <source>
        <dbReference type="Pfam" id="PF00753"/>
    </source>
</evidence>